<dbReference type="AlphaFoldDB" id="Q2S6Y3"/>
<accession>Q2S6Y3</accession>
<evidence type="ECO:0000256" key="4">
    <source>
        <dbReference type="ARBA" id="ARBA00011471"/>
    </source>
</evidence>
<evidence type="ECO:0000256" key="6">
    <source>
        <dbReference type="ARBA" id="ARBA00022448"/>
    </source>
</evidence>
<keyword evidence="10 13" id="KW-0653">Protein transport</keyword>
<keyword evidence="16" id="KW-1185">Reference proteome</keyword>
<gene>
    <name evidence="15" type="ordered locus">HCH_06976</name>
</gene>
<dbReference type="PANTHER" id="PTHR30558:SF12">
    <property type="entry name" value="BIOPOLYMER TRANSPORT PROTEIN EXBD"/>
    <property type="match status" value="1"/>
</dbReference>
<dbReference type="KEGG" id="hch:HCH_06976"/>
<dbReference type="HOGENOM" id="CLU_085305_2_0_6"/>
<comment type="subcellular location">
    <subcellularLocation>
        <location evidence="2">Cell inner membrane</location>
        <topology evidence="2">Single-pass type II membrane protein</topology>
    </subcellularLocation>
    <subcellularLocation>
        <location evidence="13">Cell membrane</location>
        <topology evidence="13">Single-pass type II membrane protein</topology>
    </subcellularLocation>
</comment>
<dbReference type="Proteomes" id="UP000000238">
    <property type="component" value="Chromosome"/>
</dbReference>
<evidence type="ECO:0000256" key="12">
    <source>
        <dbReference type="ARBA" id="ARBA00023136"/>
    </source>
</evidence>
<dbReference type="NCBIfam" id="TIGR02804">
    <property type="entry name" value="ExbD_2"/>
    <property type="match status" value="1"/>
</dbReference>
<keyword evidence="12 14" id="KW-0472">Membrane</keyword>
<keyword evidence="6 13" id="KW-0813">Transport</keyword>
<evidence type="ECO:0000256" key="9">
    <source>
        <dbReference type="ARBA" id="ARBA00022692"/>
    </source>
</evidence>
<evidence type="ECO:0000256" key="5">
    <source>
        <dbReference type="ARBA" id="ARBA00022090"/>
    </source>
</evidence>
<sequence length="126" mass="14046">MKKFDQINVIPFIDIMLVLLAIVLTTATFVVQGKIPIELPSAENVSNKSAPEHAVNIVIDKENLFYYQDEAASLEQLESRLKSLEKSSPITLKVDSQADFKSFVAVADLLQKYSLTNFSVLASRNQ</sequence>
<comment type="function">
    <text evidence="1">Involved in the TonB-dependent energy-dependent transport of various receptor-bound substrates.</text>
</comment>
<dbReference type="OrthoDB" id="9798629at2"/>
<feature type="transmembrane region" description="Helical" evidence="14">
    <location>
        <begin position="12"/>
        <end position="31"/>
    </location>
</feature>
<proteinExistence type="inferred from homology"/>
<evidence type="ECO:0000256" key="3">
    <source>
        <dbReference type="ARBA" id="ARBA00005811"/>
    </source>
</evidence>
<dbReference type="InterPro" id="IPR003400">
    <property type="entry name" value="ExbD"/>
</dbReference>
<dbReference type="InterPro" id="IPR014171">
    <property type="entry name" value="TonB_ExbD_2"/>
</dbReference>
<keyword evidence="8" id="KW-0997">Cell inner membrane</keyword>
<evidence type="ECO:0000256" key="13">
    <source>
        <dbReference type="RuleBase" id="RU003879"/>
    </source>
</evidence>
<reference evidence="15 16" key="1">
    <citation type="journal article" date="2005" name="Nucleic Acids Res.">
        <title>Genomic blueprint of Hahella chejuensis, a marine microbe producing an algicidal agent.</title>
        <authorList>
            <person name="Jeong H."/>
            <person name="Yim J.H."/>
            <person name="Lee C."/>
            <person name="Choi S.-H."/>
            <person name="Park Y.K."/>
            <person name="Yoon S.H."/>
            <person name="Hur C.-G."/>
            <person name="Kang H.-Y."/>
            <person name="Kim D."/>
            <person name="Lee H.H."/>
            <person name="Park K.H."/>
            <person name="Park S.-H."/>
            <person name="Park H.-S."/>
            <person name="Lee H.K."/>
            <person name="Oh T.K."/>
            <person name="Kim J.F."/>
        </authorList>
    </citation>
    <scope>NUCLEOTIDE SEQUENCE [LARGE SCALE GENOMIC DNA]</scope>
    <source>
        <strain evidence="15 16">KCTC 2396</strain>
    </source>
</reference>
<evidence type="ECO:0000256" key="10">
    <source>
        <dbReference type="ARBA" id="ARBA00022927"/>
    </source>
</evidence>
<evidence type="ECO:0000256" key="1">
    <source>
        <dbReference type="ARBA" id="ARBA00003540"/>
    </source>
</evidence>
<comment type="similarity">
    <text evidence="3 13">Belongs to the ExbD/TolR family.</text>
</comment>
<dbReference type="GO" id="GO:0015031">
    <property type="term" value="P:protein transport"/>
    <property type="evidence" value="ECO:0007669"/>
    <property type="project" value="UniProtKB-KW"/>
</dbReference>
<dbReference type="EMBL" id="CP000155">
    <property type="protein sequence ID" value="ABC33591.1"/>
    <property type="molecule type" value="Genomic_DNA"/>
</dbReference>
<dbReference type="Pfam" id="PF02472">
    <property type="entry name" value="ExbD"/>
    <property type="match status" value="1"/>
</dbReference>
<evidence type="ECO:0000256" key="2">
    <source>
        <dbReference type="ARBA" id="ARBA00004249"/>
    </source>
</evidence>
<dbReference type="PANTHER" id="PTHR30558">
    <property type="entry name" value="EXBD MEMBRANE COMPONENT OF PMF-DRIVEN MACROMOLECULE IMPORT SYSTEM"/>
    <property type="match status" value="1"/>
</dbReference>
<keyword evidence="9 13" id="KW-0812">Transmembrane</keyword>
<name>Q2S6Y3_HAHCH</name>
<evidence type="ECO:0000256" key="7">
    <source>
        <dbReference type="ARBA" id="ARBA00022475"/>
    </source>
</evidence>
<dbReference type="eggNOG" id="COG0848">
    <property type="taxonomic scope" value="Bacteria"/>
</dbReference>
<keyword evidence="11 14" id="KW-1133">Transmembrane helix</keyword>
<evidence type="ECO:0000256" key="8">
    <source>
        <dbReference type="ARBA" id="ARBA00022519"/>
    </source>
</evidence>
<dbReference type="GO" id="GO:0005886">
    <property type="term" value="C:plasma membrane"/>
    <property type="evidence" value="ECO:0007669"/>
    <property type="project" value="UniProtKB-SubCell"/>
</dbReference>
<protein>
    <recommendedName>
        <fullName evidence="5">Biopolymer transport protein ExbD</fullName>
    </recommendedName>
</protein>
<dbReference type="Gene3D" id="3.30.420.270">
    <property type="match status" value="1"/>
</dbReference>
<comment type="subunit">
    <text evidence="4">The accessory proteins ExbB and ExbD seem to form a complex with TonB.</text>
</comment>
<dbReference type="STRING" id="349521.HCH_06976"/>
<evidence type="ECO:0000313" key="16">
    <source>
        <dbReference type="Proteomes" id="UP000000238"/>
    </source>
</evidence>
<evidence type="ECO:0000313" key="15">
    <source>
        <dbReference type="EMBL" id="ABC33591.1"/>
    </source>
</evidence>
<dbReference type="GO" id="GO:0022857">
    <property type="term" value="F:transmembrane transporter activity"/>
    <property type="evidence" value="ECO:0007669"/>
    <property type="project" value="InterPro"/>
</dbReference>
<evidence type="ECO:0000256" key="11">
    <source>
        <dbReference type="ARBA" id="ARBA00022989"/>
    </source>
</evidence>
<keyword evidence="7" id="KW-1003">Cell membrane</keyword>
<evidence type="ECO:0000256" key="14">
    <source>
        <dbReference type="SAM" id="Phobius"/>
    </source>
</evidence>
<organism evidence="15 16">
    <name type="scientific">Hahella chejuensis (strain KCTC 2396)</name>
    <dbReference type="NCBI Taxonomy" id="349521"/>
    <lineage>
        <taxon>Bacteria</taxon>
        <taxon>Pseudomonadati</taxon>
        <taxon>Pseudomonadota</taxon>
        <taxon>Gammaproteobacteria</taxon>
        <taxon>Oceanospirillales</taxon>
        <taxon>Hahellaceae</taxon>
        <taxon>Hahella</taxon>
    </lineage>
</organism>
<dbReference type="RefSeq" id="WP_011400641.1">
    <property type="nucleotide sequence ID" value="NC_007645.1"/>
</dbReference>